<dbReference type="Proteomes" id="UP001189122">
    <property type="component" value="Unassembled WGS sequence"/>
</dbReference>
<proteinExistence type="predicted"/>
<dbReference type="EMBL" id="CACRZD030000308">
    <property type="protein sequence ID" value="CAA6675433.1"/>
    <property type="molecule type" value="Genomic_DNA"/>
</dbReference>
<evidence type="ECO:0000313" key="2">
    <source>
        <dbReference type="EMBL" id="CAA6675743.1"/>
    </source>
</evidence>
<protein>
    <submittedName>
        <fullName evidence="1">Uncharacterized protein</fullName>
    </submittedName>
</protein>
<dbReference type="EMBL" id="CACRZD030000397">
    <property type="protein sequence ID" value="CAA6675743.1"/>
    <property type="molecule type" value="Genomic_DNA"/>
</dbReference>
<reference evidence="1 3" key="1">
    <citation type="submission" date="2019-12" db="EMBL/GenBank/DDBJ databases">
        <authorList>
            <person name="Scholz U."/>
            <person name="Mascher M."/>
            <person name="Fiebig A."/>
        </authorList>
    </citation>
    <scope>NUCLEOTIDE SEQUENCE [LARGE SCALE GENOMIC DNA]</scope>
</reference>
<evidence type="ECO:0000313" key="3">
    <source>
        <dbReference type="Proteomes" id="UP001189122"/>
    </source>
</evidence>
<gene>
    <name evidence="1" type="ORF">SI7747_UN021775</name>
    <name evidence="2" type="ORF">SI7747_UN022085</name>
</gene>
<sequence>MREREREGNGHAVIGSERTAAGYRWRWGRRMCNLYSHHCVGIEPTGHW</sequence>
<name>A0ABN7EDG5_SPIIN</name>
<evidence type="ECO:0000313" key="1">
    <source>
        <dbReference type="EMBL" id="CAA6675433.1"/>
    </source>
</evidence>
<comment type="caution">
    <text evidence="1">The sequence shown here is derived from an EMBL/GenBank/DDBJ whole genome shotgun (WGS) entry which is preliminary data.</text>
</comment>
<keyword evidence="3" id="KW-1185">Reference proteome</keyword>
<accession>A0ABN7EDG5</accession>
<organism evidence="1 3">
    <name type="scientific">Spirodela intermedia</name>
    <name type="common">Intermediate duckweed</name>
    <dbReference type="NCBI Taxonomy" id="51605"/>
    <lineage>
        <taxon>Eukaryota</taxon>
        <taxon>Viridiplantae</taxon>
        <taxon>Streptophyta</taxon>
        <taxon>Embryophyta</taxon>
        <taxon>Tracheophyta</taxon>
        <taxon>Spermatophyta</taxon>
        <taxon>Magnoliopsida</taxon>
        <taxon>Liliopsida</taxon>
        <taxon>Araceae</taxon>
        <taxon>Lemnoideae</taxon>
        <taxon>Spirodela</taxon>
    </lineage>
</organism>